<name>A0A455UGH4_9GAMM</name>
<reference evidence="2 3" key="1">
    <citation type="journal article" date="2019" name="Microbiol. Resour. Announc.">
        <title>Complete Genome Sequence of Halomonas sulfidaeris Strain Esulfide1 Isolated from a Metal Sulfide Rock at a Depth of 2,200 Meters, Obtained Using Nanopore Sequencing.</title>
        <authorList>
            <person name="Saito M."/>
            <person name="Nishigata A."/>
            <person name="Galipon J."/>
            <person name="Arakawa K."/>
        </authorList>
    </citation>
    <scope>NUCLEOTIDE SEQUENCE [LARGE SCALE GENOMIC DNA]</scope>
    <source>
        <strain evidence="2 3">ATCC BAA-803</strain>
    </source>
</reference>
<accession>A0A455UGH4</accession>
<dbReference type="KEGG" id="hsr:HSBAA_57790"/>
<dbReference type="SUPFAM" id="SSF53850">
    <property type="entry name" value="Periplasmic binding protein-like II"/>
    <property type="match status" value="1"/>
</dbReference>
<dbReference type="EMBL" id="AP019514">
    <property type="protein sequence ID" value="BBI64473.1"/>
    <property type="molecule type" value="Genomic_DNA"/>
</dbReference>
<evidence type="ECO:0000256" key="1">
    <source>
        <dbReference type="SAM" id="MobiDB-lite"/>
    </source>
</evidence>
<evidence type="ECO:0008006" key="4">
    <source>
        <dbReference type="Google" id="ProtNLM"/>
    </source>
</evidence>
<dbReference type="Proteomes" id="UP000320231">
    <property type="component" value="Chromosome"/>
</dbReference>
<organism evidence="2 3">
    <name type="scientific">Vreelandella sulfidaeris</name>
    <dbReference type="NCBI Taxonomy" id="115553"/>
    <lineage>
        <taxon>Bacteria</taxon>
        <taxon>Pseudomonadati</taxon>
        <taxon>Pseudomonadota</taxon>
        <taxon>Gammaproteobacteria</taxon>
        <taxon>Oceanospirillales</taxon>
        <taxon>Halomonadaceae</taxon>
        <taxon>Vreelandella</taxon>
    </lineage>
</organism>
<evidence type="ECO:0000313" key="2">
    <source>
        <dbReference type="EMBL" id="BBI64473.1"/>
    </source>
</evidence>
<dbReference type="AlphaFoldDB" id="A0A455UGH4"/>
<gene>
    <name evidence="2" type="ORF">HSBAA_57790</name>
</gene>
<sequence length="100" mass="11016">MDDRPERAAAWSIETGYMGVSPAAYETEALQSYVEEFPPAAVARDQLEHGTAELSTYQGGRIRRALDNAVQAALTGQMTPEEALNQAQQEADSVLRRYAR</sequence>
<protein>
    <recommendedName>
        <fullName evidence="4">Extracellular solute-binding protein</fullName>
    </recommendedName>
</protein>
<evidence type="ECO:0000313" key="3">
    <source>
        <dbReference type="Proteomes" id="UP000320231"/>
    </source>
</evidence>
<feature type="region of interest" description="Disordered" evidence="1">
    <location>
        <begin position="81"/>
        <end position="100"/>
    </location>
</feature>
<dbReference type="Gene3D" id="3.40.190.10">
    <property type="entry name" value="Periplasmic binding protein-like II"/>
    <property type="match status" value="2"/>
</dbReference>
<proteinExistence type="predicted"/>